<evidence type="ECO:0000313" key="3">
    <source>
        <dbReference type="Proteomes" id="UP000014568"/>
    </source>
</evidence>
<dbReference type="RefSeq" id="WP_016655707.1">
    <property type="nucleotide sequence ID" value="NZ_KE340352.1"/>
</dbReference>
<dbReference type="PANTHER" id="PTHR43162">
    <property type="match status" value="1"/>
</dbReference>
<protein>
    <recommendedName>
        <fullName evidence="1">NmrA-like domain-containing protein</fullName>
    </recommendedName>
</protein>
<dbReference type="Gene3D" id="3.40.50.720">
    <property type="entry name" value="NAD(P)-binding Rossmann-like Domain"/>
    <property type="match status" value="1"/>
</dbReference>
<dbReference type="SUPFAM" id="SSF51735">
    <property type="entry name" value="NAD(P)-binding Rossmann-fold domains"/>
    <property type="match status" value="1"/>
</dbReference>
<dbReference type="Gene3D" id="3.90.25.10">
    <property type="entry name" value="UDP-galactose 4-epimerase, domain 1"/>
    <property type="match status" value="1"/>
</dbReference>
<comment type="caution">
    <text evidence="2">The sequence shown here is derived from an EMBL/GenBank/DDBJ whole genome shotgun (WGS) entry which is preliminary data.</text>
</comment>
<dbReference type="eggNOG" id="COG0702">
    <property type="taxonomic scope" value="Bacteria"/>
</dbReference>
<name>S3P9U9_9GAMM</name>
<dbReference type="InterPro" id="IPR036291">
    <property type="entry name" value="NAD(P)-bd_dom_sf"/>
</dbReference>
<dbReference type="Proteomes" id="UP000014568">
    <property type="component" value="Unassembled WGS sequence"/>
</dbReference>
<proteinExistence type="predicted"/>
<dbReference type="PANTHER" id="PTHR43162:SF1">
    <property type="entry name" value="PRESTALK A DIFFERENTIATION PROTEIN A"/>
    <property type="match status" value="1"/>
</dbReference>
<dbReference type="AlphaFoldDB" id="S3P9U9"/>
<sequence length="289" mass="33183">MTGKNTILITGSTGQVGRLIQEELTHWPHLDIVLASRKPKPHQHSAFKSVYMDYNDRDSIRSALENIDTVFMMTGYSIDMLQQSKNFVDVAKQSQLSHIVHLGACGDNDTDVAHWGWHQFIEKYIESSGIGFTHLRPEAFMQNILGYQGDNNLEKGILKSYFGNARLSWVDCRDVAKMAIQCLAHPTQHHGQTYRLGHDAKTYAEIAQIITEETGIDYRYEAEDPELFWKIAVQNQLELTYMKSIYDHYVAHAQHKIPNADATFSHFSEVTAQQPTDIRQFIRQHLSRF</sequence>
<dbReference type="InterPro" id="IPR051604">
    <property type="entry name" value="Ergot_Alk_Oxidoreductase"/>
</dbReference>
<evidence type="ECO:0000313" key="2">
    <source>
        <dbReference type="EMBL" id="EPF75631.1"/>
    </source>
</evidence>
<accession>S3P9U9</accession>
<feature type="domain" description="NmrA-like" evidence="1">
    <location>
        <begin position="4"/>
        <end position="253"/>
    </location>
</feature>
<dbReference type="OrthoDB" id="109735at2"/>
<dbReference type="PATRIC" id="fig|421052.3.peg.1270"/>
<dbReference type="EMBL" id="ATGI01000013">
    <property type="protein sequence ID" value="EPF75631.1"/>
    <property type="molecule type" value="Genomic_DNA"/>
</dbReference>
<gene>
    <name evidence="2" type="ORF">F945_01298</name>
</gene>
<dbReference type="HOGENOM" id="CLU_007383_10_6_6"/>
<reference evidence="2 3" key="1">
    <citation type="submission" date="2013-06" db="EMBL/GenBank/DDBJ databases">
        <title>The Genome Sequence of Acinetobacter rudis CIP 110305.</title>
        <authorList>
            <consortium name="The Broad Institute Genome Sequencing Platform"/>
            <consortium name="The Broad Institute Genome Sequencing Center for Infectious Disease"/>
            <person name="Cerqueira G."/>
            <person name="Feldgarden M."/>
            <person name="Courvalin P."/>
            <person name="Perichon B."/>
            <person name="Grillot-Courvalin C."/>
            <person name="Clermont D."/>
            <person name="Rocha E."/>
            <person name="Yoon E.-J."/>
            <person name="Nemec A."/>
            <person name="Young S.K."/>
            <person name="Zeng Q."/>
            <person name="Gargeya S."/>
            <person name="Fitzgerald M."/>
            <person name="Abouelleil A."/>
            <person name="Alvarado L."/>
            <person name="Berlin A.M."/>
            <person name="Chapman S.B."/>
            <person name="Dewar J."/>
            <person name="Goldberg J."/>
            <person name="Griggs A."/>
            <person name="Gujja S."/>
            <person name="Hansen M."/>
            <person name="Howarth C."/>
            <person name="Imamovic A."/>
            <person name="Larimer J."/>
            <person name="McCowan C."/>
            <person name="Murphy C."/>
            <person name="Pearson M."/>
            <person name="Priest M."/>
            <person name="Roberts A."/>
            <person name="Saif S."/>
            <person name="Shea T."/>
            <person name="Sykes S."/>
            <person name="Wortman J."/>
            <person name="Nusbaum C."/>
            <person name="Birren B."/>
        </authorList>
    </citation>
    <scope>NUCLEOTIDE SEQUENCE [LARGE SCALE GENOMIC DNA]</scope>
    <source>
        <strain evidence="2 3">CIP 110305</strain>
    </source>
</reference>
<keyword evidence="3" id="KW-1185">Reference proteome</keyword>
<dbReference type="Pfam" id="PF05368">
    <property type="entry name" value="NmrA"/>
    <property type="match status" value="1"/>
</dbReference>
<dbReference type="STRING" id="632955.GCA_000829675_02210"/>
<evidence type="ECO:0000259" key="1">
    <source>
        <dbReference type="Pfam" id="PF05368"/>
    </source>
</evidence>
<organism evidence="2 3">
    <name type="scientific">Acinetobacter rudis CIP 110305</name>
    <dbReference type="NCBI Taxonomy" id="421052"/>
    <lineage>
        <taxon>Bacteria</taxon>
        <taxon>Pseudomonadati</taxon>
        <taxon>Pseudomonadota</taxon>
        <taxon>Gammaproteobacteria</taxon>
        <taxon>Moraxellales</taxon>
        <taxon>Moraxellaceae</taxon>
        <taxon>Acinetobacter</taxon>
    </lineage>
</organism>
<dbReference type="InterPro" id="IPR008030">
    <property type="entry name" value="NmrA-like"/>
</dbReference>